<keyword evidence="2" id="KW-1185">Reference proteome</keyword>
<comment type="caution">
    <text evidence="1">The sequence shown here is derived from an EMBL/GenBank/DDBJ whole genome shotgun (WGS) entry which is preliminary data.</text>
</comment>
<gene>
    <name evidence="1" type="ORF">BV25DRAFT_1843577</name>
</gene>
<protein>
    <submittedName>
        <fullName evidence="1">Uncharacterized protein</fullName>
    </submittedName>
</protein>
<dbReference type="Proteomes" id="UP000814140">
    <property type="component" value="Unassembled WGS sequence"/>
</dbReference>
<dbReference type="EMBL" id="MU277393">
    <property type="protein sequence ID" value="KAI0054562.1"/>
    <property type="molecule type" value="Genomic_DNA"/>
</dbReference>
<proteinExistence type="predicted"/>
<sequence>MLRSAVSHQTRTATRLREGLTNDSDRLSNSHFPMRGFSTARLPALPLVSSSGAPASQRGSLPHDSRACKRSDPGAKRQRAISSRAVEHRFLAARDTISPTDISRTTTPRSAMGRSLKLIAAELSVAASRAFWARGALCRAARLPWVMFWVALDIKTKFLHNPCILLVTGSAVISSHNDGRETLTQSKGRVASEKTIWTPTRGCRRPTPSSPGRAAWAPSHRPHSPGVQVVVPCAARHGTALTADAHQGLAGWAPSLGRRAVVSSAYAGRRRARKEEGDHARARLEADAAAARRTQNPRLPLARPREGRSL</sequence>
<reference evidence="1" key="1">
    <citation type="submission" date="2021-03" db="EMBL/GenBank/DDBJ databases">
        <authorList>
            <consortium name="DOE Joint Genome Institute"/>
            <person name="Ahrendt S."/>
            <person name="Looney B.P."/>
            <person name="Miyauchi S."/>
            <person name="Morin E."/>
            <person name="Drula E."/>
            <person name="Courty P.E."/>
            <person name="Chicoki N."/>
            <person name="Fauchery L."/>
            <person name="Kohler A."/>
            <person name="Kuo A."/>
            <person name="Labutti K."/>
            <person name="Pangilinan J."/>
            <person name="Lipzen A."/>
            <person name="Riley R."/>
            <person name="Andreopoulos W."/>
            <person name="He G."/>
            <person name="Johnson J."/>
            <person name="Barry K.W."/>
            <person name="Grigoriev I.V."/>
            <person name="Nagy L."/>
            <person name="Hibbett D."/>
            <person name="Henrissat B."/>
            <person name="Matheny P.B."/>
            <person name="Labbe J."/>
            <person name="Martin F."/>
        </authorList>
    </citation>
    <scope>NUCLEOTIDE SEQUENCE</scope>
    <source>
        <strain evidence="1">HHB10654</strain>
    </source>
</reference>
<evidence type="ECO:0000313" key="2">
    <source>
        <dbReference type="Proteomes" id="UP000814140"/>
    </source>
</evidence>
<name>A0ACB8SE48_9AGAM</name>
<reference evidence="1" key="2">
    <citation type="journal article" date="2022" name="New Phytol.">
        <title>Evolutionary transition to the ectomycorrhizal habit in the genomes of a hyperdiverse lineage of mushroom-forming fungi.</title>
        <authorList>
            <person name="Looney B."/>
            <person name="Miyauchi S."/>
            <person name="Morin E."/>
            <person name="Drula E."/>
            <person name="Courty P.E."/>
            <person name="Kohler A."/>
            <person name="Kuo A."/>
            <person name="LaButti K."/>
            <person name="Pangilinan J."/>
            <person name="Lipzen A."/>
            <person name="Riley R."/>
            <person name="Andreopoulos W."/>
            <person name="He G."/>
            <person name="Johnson J."/>
            <person name="Nolan M."/>
            <person name="Tritt A."/>
            <person name="Barry K.W."/>
            <person name="Grigoriev I.V."/>
            <person name="Nagy L.G."/>
            <person name="Hibbett D."/>
            <person name="Henrissat B."/>
            <person name="Matheny P.B."/>
            <person name="Labbe J."/>
            <person name="Martin F.M."/>
        </authorList>
    </citation>
    <scope>NUCLEOTIDE SEQUENCE</scope>
    <source>
        <strain evidence="1">HHB10654</strain>
    </source>
</reference>
<evidence type="ECO:0000313" key="1">
    <source>
        <dbReference type="EMBL" id="KAI0054562.1"/>
    </source>
</evidence>
<organism evidence="1 2">
    <name type="scientific">Artomyces pyxidatus</name>
    <dbReference type="NCBI Taxonomy" id="48021"/>
    <lineage>
        <taxon>Eukaryota</taxon>
        <taxon>Fungi</taxon>
        <taxon>Dikarya</taxon>
        <taxon>Basidiomycota</taxon>
        <taxon>Agaricomycotina</taxon>
        <taxon>Agaricomycetes</taxon>
        <taxon>Russulales</taxon>
        <taxon>Auriscalpiaceae</taxon>
        <taxon>Artomyces</taxon>
    </lineage>
</organism>
<accession>A0ACB8SE48</accession>